<dbReference type="CDD" id="cd00093">
    <property type="entry name" value="HTH_XRE"/>
    <property type="match status" value="1"/>
</dbReference>
<reference evidence="2 3" key="1">
    <citation type="submission" date="2021-06" db="EMBL/GenBank/DDBJ databases">
        <title>44 bacteria genomes isolated from Dapeng, Shenzhen.</title>
        <authorList>
            <person name="Zheng W."/>
            <person name="Yu S."/>
            <person name="Huang Y."/>
        </authorList>
    </citation>
    <scope>NUCLEOTIDE SEQUENCE [LARGE SCALE GENOMIC DNA]</scope>
    <source>
        <strain evidence="2 3">DP5N14-6</strain>
    </source>
</reference>
<dbReference type="RefSeq" id="WP_222585062.1">
    <property type="nucleotide sequence ID" value="NZ_JAHVHP010000004.1"/>
</dbReference>
<dbReference type="Proteomes" id="UP000766609">
    <property type="component" value="Unassembled WGS sequence"/>
</dbReference>
<dbReference type="Pfam" id="PF01381">
    <property type="entry name" value="HTH_3"/>
    <property type="match status" value="1"/>
</dbReference>
<evidence type="ECO:0000313" key="2">
    <source>
        <dbReference type="EMBL" id="MBY5952864.1"/>
    </source>
</evidence>
<dbReference type="EMBL" id="JAHVHP010000004">
    <property type="protein sequence ID" value="MBY5952864.1"/>
    <property type="molecule type" value="Genomic_DNA"/>
</dbReference>
<dbReference type="SMART" id="SM00530">
    <property type="entry name" value="HTH_XRE"/>
    <property type="match status" value="1"/>
</dbReference>
<organism evidence="2 3">
    <name type="scientific">Algoriphagus marincola</name>
    <dbReference type="NCBI Taxonomy" id="264027"/>
    <lineage>
        <taxon>Bacteria</taxon>
        <taxon>Pseudomonadati</taxon>
        <taxon>Bacteroidota</taxon>
        <taxon>Cytophagia</taxon>
        <taxon>Cytophagales</taxon>
        <taxon>Cyclobacteriaceae</taxon>
        <taxon>Algoriphagus</taxon>
    </lineage>
</organism>
<evidence type="ECO:0000259" key="1">
    <source>
        <dbReference type="PROSITE" id="PS50943"/>
    </source>
</evidence>
<sequence>MTLLPEGAYEHWREHQEGKEGKRFAAEVGLDQSNYKKIENGQRQPSIEVLYKLSKLFGMTTNQLINFEDGIPNEVVIEDEPLTQQLKLINQLEEDDRNVIFKMIDTMLTKKKFQDFFQKNSLLCTKKASTSTCRSSLTI</sequence>
<proteinExistence type="predicted"/>
<dbReference type="Gene3D" id="1.10.260.40">
    <property type="entry name" value="lambda repressor-like DNA-binding domains"/>
    <property type="match status" value="1"/>
</dbReference>
<accession>A0ABS7N974</accession>
<keyword evidence="3" id="KW-1185">Reference proteome</keyword>
<comment type="caution">
    <text evidence="2">The sequence shown here is derived from an EMBL/GenBank/DDBJ whole genome shotgun (WGS) entry which is preliminary data.</text>
</comment>
<dbReference type="SUPFAM" id="SSF47413">
    <property type="entry name" value="lambda repressor-like DNA-binding domains"/>
    <property type="match status" value="1"/>
</dbReference>
<protein>
    <submittedName>
        <fullName evidence="2">Helix-turn-helix transcriptional regulator</fullName>
    </submittedName>
</protein>
<dbReference type="InterPro" id="IPR010982">
    <property type="entry name" value="Lambda_DNA-bd_dom_sf"/>
</dbReference>
<evidence type="ECO:0000313" key="3">
    <source>
        <dbReference type="Proteomes" id="UP000766609"/>
    </source>
</evidence>
<gene>
    <name evidence="2" type="ORF">KUV23_17920</name>
</gene>
<name>A0ABS7N974_9BACT</name>
<feature type="domain" description="HTH cro/C1-type" evidence="1">
    <location>
        <begin position="24"/>
        <end position="64"/>
    </location>
</feature>
<dbReference type="InterPro" id="IPR001387">
    <property type="entry name" value="Cro/C1-type_HTH"/>
</dbReference>
<dbReference type="PROSITE" id="PS50943">
    <property type="entry name" value="HTH_CROC1"/>
    <property type="match status" value="1"/>
</dbReference>